<evidence type="ECO:0000313" key="3">
    <source>
        <dbReference type="EMBL" id="EFJ51440.1"/>
    </source>
</evidence>
<feature type="transmembrane region" description="Helical" evidence="2">
    <location>
        <begin position="7"/>
        <end position="28"/>
    </location>
</feature>
<dbReference type="RefSeq" id="XP_002947392.1">
    <property type="nucleotide sequence ID" value="XM_002947346.1"/>
</dbReference>
<sequence length="180" mass="18931">MASIKAFLIFLVLTIELGVVVCCALWPLRNHLTELARARGWWQLGSFELGNLDVLVLAVAKEVVLVLLVASTPSKQNRAFRRKAGRGAGTARGGEAKEGPAPDASNHSTVRKAISVLCGLHAAFLLVKAAAVAVTAPEQLWPDGEGGGVVPPRPDGRTNVGLVFLYVSIGTATVLCLRSA</sequence>
<feature type="transmembrane region" description="Helical" evidence="2">
    <location>
        <begin position="54"/>
        <end position="73"/>
    </location>
</feature>
<evidence type="ECO:0000256" key="2">
    <source>
        <dbReference type="SAM" id="Phobius"/>
    </source>
</evidence>
<keyword evidence="2" id="KW-0812">Transmembrane</keyword>
<accession>D8TM47</accession>
<dbReference type="GeneID" id="9620495"/>
<protein>
    <submittedName>
        <fullName evidence="3">Uncharacterized protein</fullName>
    </submittedName>
</protein>
<gene>
    <name evidence="3" type="ORF">VOLCADRAFT_87743</name>
</gene>
<dbReference type="AlphaFoldDB" id="D8TM47"/>
<dbReference type="InParanoid" id="D8TM47"/>
<keyword evidence="4" id="KW-1185">Reference proteome</keyword>
<reference evidence="3 4" key="1">
    <citation type="journal article" date="2010" name="Science">
        <title>Genomic analysis of organismal complexity in the multicellular green alga Volvox carteri.</title>
        <authorList>
            <person name="Prochnik S.E."/>
            <person name="Umen J."/>
            <person name="Nedelcu A.M."/>
            <person name="Hallmann A."/>
            <person name="Miller S.M."/>
            <person name="Nishii I."/>
            <person name="Ferris P."/>
            <person name="Kuo A."/>
            <person name="Mitros T."/>
            <person name="Fritz-Laylin L.K."/>
            <person name="Hellsten U."/>
            <person name="Chapman J."/>
            <person name="Simakov O."/>
            <person name="Rensing S.A."/>
            <person name="Terry A."/>
            <person name="Pangilinan J."/>
            <person name="Kapitonov V."/>
            <person name="Jurka J."/>
            <person name="Salamov A."/>
            <person name="Shapiro H."/>
            <person name="Schmutz J."/>
            <person name="Grimwood J."/>
            <person name="Lindquist E."/>
            <person name="Lucas S."/>
            <person name="Grigoriev I.V."/>
            <person name="Schmitt R."/>
            <person name="Kirk D."/>
            <person name="Rokhsar D.S."/>
        </authorList>
    </citation>
    <scope>NUCLEOTIDE SEQUENCE [LARGE SCALE GENOMIC DNA]</scope>
    <source>
        <strain evidence="4">f. Nagariensis / Eve</strain>
    </source>
</reference>
<dbReference type="Proteomes" id="UP000001058">
    <property type="component" value="Unassembled WGS sequence"/>
</dbReference>
<feature type="transmembrane region" description="Helical" evidence="2">
    <location>
        <begin position="156"/>
        <end position="177"/>
    </location>
</feature>
<keyword evidence="2" id="KW-1133">Transmembrane helix</keyword>
<name>D8TM47_VOLCA</name>
<feature type="region of interest" description="Disordered" evidence="1">
    <location>
        <begin position="79"/>
        <end position="106"/>
    </location>
</feature>
<dbReference type="EMBL" id="GL378327">
    <property type="protein sequence ID" value="EFJ51440.1"/>
    <property type="molecule type" value="Genomic_DNA"/>
</dbReference>
<proteinExistence type="predicted"/>
<keyword evidence="2" id="KW-0472">Membrane</keyword>
<evidence type="ECO:0000313" key="4">
    <source>
        <dbReference type="Proteomes" id="UP000001058"/>
    </source>
</evidence>
<dbReference type="KEGG" id="vcn:VOLCADRAFT_87743"/>
<organism evidence="4">
    <name type="scientific">Volvox carteri f. nagariensis</name>
    <dbReference type="NCBI Taxonomy" id="3068"/>
    <lineage>
        <taxon>Eukaryota</taxon>
        <taxon>Viridiplantae</taxon>
        <taxon>Chlorophyta</taxon>
        <taxon>core chlorophytes</taxon>
        <taxon>Chlorophyceae</taxon>
        <taxon>CS clade</taxon>
        <taxon>Chlamydomonadales</taxon>
        <taxon>Volvocaceae</taxon>
        <taxon>Volvox</taxon>
    </lineage>
</organism>
<feature type="transmembrane region" description="Helical" evidence="2">
    <location>
        <begin position="114"/>
        <end position="136"/>
    </location>
</feature>
<evidence type="ECO:0000256" key="1">
    <source>
        <dbReference type="SAM" id="MobiDB-lite"/>
    </source>
</evidence>